<dbReference type="STRING" id="29354.IO98_23550"/>
<comment type="caution">
    <text evidence="2">The sequence shown here is derived from an EMBL/GenBank/DDBJ whole genome shotgun (WGS) entry which is preliminary data.</text>
</comment>
<evidence type="ECO:0000259" key="1">
    <source>
        <dbReference type="Pfam" id="PF20696"/>
    </source>
</evidence>
<protein>
    <submittedName>
        <fullName evidence="2">Ubiquinone biosynthesis protein UbiD</fullName>
    </submittedName>
</protein>
<dbReference type="EMBL" id="JPME01000054">
    <property type="protein sequence ID" value="KEZ85813.1"/>
    <property type="molecule type" value="Genomic_DNA"/>
</dbReference>
<dbReference type="Pfam" id="PF20696">
    <property type="entry name" value="UbiD_C"/>
    <property type="match status" value="2"/>
</dbReference>
<dbReference type="InterPro" id="IPR002830">
    <property type="entry name" value="UbiD"/>
</dbReference>
<evidence type="ECO:0000313" key="2">
    <source>
        <dbReference type="EMBL" id="KEZ85813.1"/>
    </source>
</evidence>
<feature type="domain" description="3-octaprenyl-4-hydroxybenzoate carboxy-lyase-like C-terminal" evidence="1">
    <location>
        <begin position="2"/>
        <end position="77"/>
    </location>
</feature>
<accession>A0A084JA29</accession>
<feature type="domain" description="3-octaprenyl-4-hydroxybenzoate carboxy-lyase-like C-terminal" evidence="1">
    <location>
        <begin position="92"/>
        <end position="150"/>
    </location>
</feature>
<dbReference type="Proteomes" id="UP000028525">
    <property type="component" value="Unassembled WGS sequence"/>
</dbReference>
<dbReference type="PANTHER" id="PTHR30108:SF17">
    <property type="entry name" value="FERULIC ACID DECARBOXYLASE 1"/>
    <property type="match status" value="1"/>
</dbReference>
<gene>
    <name evidence="2" type="ORF">IO98_23550</name>
</gene>
<proteinExistence type="predicted"/>
<reference evidence="2 3" key="1">
    <citation type="submission" date="2014-07" db="EMBL/GenBank/DDBJ databases">
        <title>Draft genome of Clostridium celerecrescens 152B isolated from sediments associated with methane hydrate from Krishna Godavari basin.</title>
        <authorList>
            <person name="Honkalas V.S."/>
            <person name="Dabir A.P."/>
            <person name="Arora P."/>
            <person name="Dhakephalkar P.K."/>
        </authorList>
    </citation>
    <scope>NUCLEOTIDE SEQUENCE [LARGE SCALE GENOMIC DNA]</scope>
    <source>
        <strain evidence="2 3">152B</strain>
    </source>
</reference>
<dbReference type="GO" id="GO:0005829">
    <property type="term" value="C:cytosol"/>
    <property type="evidence" value="ECO:0007669"/>
    <property type="project" value="TreeGrafter"/>
</dbReference>
<dbReference type="Gene3D" id="3.40.1670.10">
    <property type="entry name" value="UbiD C-terminal domain-like"/>
    <property type="match status" value="2"/>
</dbReference>
<organism evidence="2 3">
    <name type="scientific">Lacrimispora celerecrescens</name>
    <dbReference type="NCBI Taxonomy" id="29354"/>
    <lineage>
        <taxon>Bacteria</taxon>
        <taxon>Bacillati</taxon>
        <taxon>Bacillota</taxon>
        <taxon>Clostridia</taxon>
        <taxon>Lachnospirales</taxon>
        <taxon>Lachnospiraceae</taxon>
        <taxon>Lacrimispora</taxon>
    </lineage>
</organism>
<dbReference type="AlphaFoldDB" id="A0A084JA29"/>
<dbReference type="GO" id="GO:0008694">
    <property type="term" value="F:4-hydroxy-3-polyprenylbenzoate decarboxylase activity"/>
    <property type="evidence" value="ECO:0007669"/>
    <property type="project" value="TreeGrafter"/>
</dbReference>
<sequence>AARTVMNAIWGMGQMRTAKMIVAVDETIDPSDASAVWQEVLRYAHPEEDFVVSKGPLDALDHSSDYPLYGGRLGIDATSRGKDAFTEGALEIVPIRKEQPWGGRQKALAMLEQKKASLILVVDEDVDPTDHSTVMWRVFNNIDVTRDMFTDGRRAAFDATRKRLEEGLSRPWPEDIVMADEIKKKGISEMECLWDRSLEK</sequence>
<name>A0A084JA29_9FIRM</name>
<dbReference type="SUPFAM" id="SSF143968">
    <property type="entry name" value="UbiD C-terminal domain-like"/>
    <property type="match status" value="2"/>
</dbReference>
<feature type="non-terminal residue" evidence="2">
    <location>
        <position position="1"/>
    </location>
</feature>
<keyword evidence="2" id="KW-0830">Ubiquinone</keyword>
<keyword evidence="3" id="KW-1185">Reference proteome</keyword>
<dbReference type="GO" id="GO:0006744">
    <property type="term" value="P:ubiquinone biosynthetic process"/>
    <property type="evidence" value="ECO:0007669"/>
    <property type="project" value="TreeGrafter"/>
</dbReference>
<dbReference type="PANTHER" id="PTHR30108">
    <property type="entry name" value="3-OCTAPRENYL-4-HYDROXYBENZOATE CARBOXY-LYASE-RELATED"/>
    <property type="match status" value="1"/>
</dbReference>
<evidence type="ECO:0000313" key="3">
    <source>
        <dbReference type="Proteomes" id="UP000028525"/>
    </source>
</evidence>
<dbReference type="InterPro" id="IPR049381">
    <property type="entry name" value="UbiD-like_C"/>
</dbReference>